<dbReference type="AlphaFoldDB" id="A0A2N6P2D8"/>
<name>A0A2N6P2D8_BEABA</name>
<evidence type="ECO:0000313" key="1">
    <source>
        <dbReference type="EMBL" id="PMB73691.1"/>
    </source>
</evidence>
<accession>A0A2N6P2D8</accession>
<proteinExistence type="predicted"/>
<organism evidence="1 2">
    <name type="scientific">Beauveria bassiana</name>
    <name type="common">White muscardine disease fungus</name>
    <name type="synonym">Tritirachium shiotae</name>
    <dbReference type="NCBI Taxonomy" id="176275"/>
    <lineage>
        <taxon>Eukaryota</taxon>
        <taxon>Fungi</taxon>
        <taxon>Dikarya</taxon>
        <taxon>Ascomycota</taxon>
        <taxon>Pezizomycotina</taxon>
        <taxon>Sordariomycetes</taxon>
        <taxon>Hypocreomycetidae</taxon>
        <taxon>Hypocreales</taxon>
        <taxon>Cordycipitaceae</taxon>
        <taxon>Beauveria</taxon>
    </lineage>
</organism>
<gene>
    <name evidence="1" type="ORF">BM221_001115</name>
</gene>
<dbReference type="EMBL" id="MRVG01000001">
    <property type="protein sequence ID" value="PMB73691.1"/>
    <property type="molecule type" value="Genomic_DNA"/>
</dbReference>
<evidence type="ECO:0000313" key="2">
    <source>
        <dbReference type="Proteomes" id="UP000235728"/>
    </source>
</evidence>
<protein>
    <submittedName>
        <fullName evidence="1">Uncharacterized protein</fullName>
    </submittedName>
</protein>
<dbReference type="Proteomes" id="UP000235728">
    <property type="component" value="Unassembled WGS sequence"/>
</dbReference>
<comment type="caution">
    <text evidence="1">The sequence shown here is derived from an EMBL/GenBank/DDBJ whole genome shotgun (WGS) entry which is preliminary data.</text>
</comment>
<sequence length="61" mass="7070">MEEDALIPVTLRELYCRYTVSCSLPFAHVEQQAFRDLIRYIRPAADDLLPRSADTIKTELD</sequence>
<reference evidence="1 2" key="1">
    <citation type="journal article" date="2016" name="Appl. Microbiol. Biotechnol.">
        <title>Characterization of T-DNA insertion mutants with decreased virulence in the entomopathogenic fungus Beauveria bassiana JEF-007.</title>
        <authorList>
            <person name="Kim S."/>
            <person name="Lee S.J."/>
            <person name="Nai Y.S."/>
            <person name="Yu J.S."/>
            <person name="Lee M.R."/>
            <person name="Yang Y.T."/>
            <person name="Kim J.S."/>
        </authorList>
    </citation>
    <scope>NUCLEOTIDE SEQUENCE [LARGE SCALE GENOMIC DNA]</scope>
    <source>
        <strain evidence="1 2">JEF-007</strain>
    </source>
</reference>